<evidence type="ECO:0000259" key="2">
    <source>
        <dbReference type="SMART" id="SM01310"/>
    </source>
</evidence>
<dbReference type="InterPro" id="IPR029452">
    <property type="entry name" value="RICTOR_V"/>
</dbReference>
<dbReference type="SMART" id="SM01310">
    <property type="entry name" value="RICTOR_V"/>
    <property type="match status" value="1"/>
</dbReference>
<dbReference type="GO" id="GO:0031932">
    <property type="term" value="C:TORC2 complex"/>
    <property type="evidence" value="ECO:0007669"/>
    <property type="project" value="InterPro"/>
</dbReference>
<name>A0AA35TWW9_GEOBA</name>
<gene>
    <name evidence="3" type="ORF">GBAR_LOCUS29766</name>
</gene>
<dbReference type="Proteomes" id="UP001174909">
    <property type="component" value="Unassembled WGS sequence"/>
</dbReference>
<evidence type="ECO:0000256" key="1">
    <source>
        <dbReference type="SAM" id="MobiDB-lite"/>
    </source>
</evidence>
<dbReference type="InterPro" id="IPR016024">
    <property type="entry name" value="ARM-type_fold"/>
</dbReference>
<dbReference type="AlphaFoldDB" id="A0AA35TWW9"/>
<feature type="domain" description="Rapamycin-insensitive companion of mTOR" evidence="2">
    <location>
        <begin position="217"/>
        <end position="289"/>
    </location>
</feature>
<feature type="compositionally biased region" description="Basic and acidic residues" evidence="1">
    <location>
        <begin position="1116"/>
        <end position="1125"/>
    </location>
</feature>
<dbReference type="GO" id="GO:0051897">
    <property type="term" value="P:positive regulation of phosphatidylinositol 3-kinase/protein kinase B signal transduction"/>
    <property type="evidence" value="ECO:0007669"/>
    <property type="project" value="TreeGrafter"/>
</dbReference>
<accession>A0AA35TWW9</accession>
<feature type="compositionally biased region" description="Basic and acidic residues" evidence="1">
    <location>
        <begin position="646"/>
        <end position="663"/>
    </location>
</feature>
<feature type="compositionally biased region" description="Acidic residues" evidence="1">
    <location>
        <begin position="736"/>
        <end position="768"/>
    </location>
</feature>
<sequence>MLAEVFRPHPPFSCLSLPLSLSIQEMRLYATRHMRVLLRAKMPFFNSWGLELLVPQLYDLERRVALEAVEILDEACEEENFLEALLLQQPALLHLGEKGAAVFTRFISIRRGFTLLQKLMLFESLMEKWYSTYSKLYVYIVEERLAEALTSFKIVDEGQFIRRTDSSVIQPEAFVPVHFYGQIVQHEEGCAMLDKMGHVKKFCEVIQQDTPVTKEDITSYKAAIWALGHIGSTQQGLDLLLTENAVEELIDLAEDCPLLSIRGTCYYSLCLISKTKAGANVLLENNWITVQHSAEEKWPLIFDSKQELDDAAPFSPDTRPVRFFPPLFGSFDLNSLPRTSRLPKALSYQVLNAPYSRSEHHLGSSLSLSAHTTSSLKKADSGGAGGGARKTPPPLRVLGVRKPGRKLFASVKERDRGRRSPSLSRLRGRSTADIRGHAHTLGLGQSRAYSISTGELLSPELHKASSPLSCLPQTLPQPLQRVTSLGLPHRSKTSANSTFFIGVCIPIEISTMFEYSEEEYKGFRTRTCSAPNFEVATLPHDPASCLECSLTYRQRSSSSLSSLPQQSLLAGPAQSSGGSHGTDTSSTAGSGGGSYVSKDKSLDATPSPDAPRTLHLHVGSSQENVTDGGDSSDGGGGARGVASNTPRDRGLTMKDLPVGEKKRGYTSGSPLVRMKKILSEERIEEVGADEEDGDKLTNEVIAVSREERKPRGRLKELSEMSEGGNGERVGPVKEQGDEEGEDGMTTEDDETDDEELEGEEEEEEEGDDSISPVKEILINVVSASARSNKDSVAAVEGGAADDAVSVSSVLTTQSTDLEPALSGRHALHKAVLEIIYSLSSDVSLKKNSQGLNQVCQKYTELGDDLCLYSKVVDMFSTYHYNLLTRRFIQSKFQHMTYDPLFAAKTGVEDPFVEDDLMSSSTASSRRESYCSTEGGGGAAGEVGRWRSSSSTSDALRFRQRMQQTSSHEEAPSNLQEEGPVRQNSSTSSSTAVAASGESQSNESRRTEPEIKIIAASVSSHESTDSSRTTPGTSKSSGKRATSTESHRDKSPPIEVEDSGKPPSSTRHSAADKVLSNQTTTTRHNGSRSSSEVRYGEDGRGGGGGGGRDTSNVDTHSPIEKEPYDL</sequence>
<dbReference type="Pfam" id="PF14668">
    <property type="entry name" value="RICTOR_V"/>
    <property type="match status" value="1"/>
</dbReference>
<feature type="region of interest" description="Disordered" evidence="1">
    <location>
        <begin position="685"/>
        <end position="772"/>
    </location>
</feature>
<evidence type="ECO:0000313" key="4">
    <source>
        <dbReference type="Proteomes" id="UP001174909"/>
    </source>
</evidence>
<dbReference type="Pfam" id="PF14663">
    <property type="entry name" value="RasGEF_N_2"/>
    <property type="match status" value="1"/>
</dbReference>
<feature type="compositionally biased region" description="Polar residues" evidence="1">
    <location>
        <begin position="1074"/>
        <end position="1091"/>
    </location>
</feature>
<protein>
    <submittedName>
        <fullName evidence="3">Rapamycin-insensitive companion of mTOR</fullName>
    </submittedName>
</protein>
<dbReference type="GO" id="GO:0043539">
    <property type="term" value="F:protein serine/threonine kinase activator activity"/>
    <property type="evidence" value="ECO:0007669"/>
    <property type="project" value="TreeGrafter"/>
</dbReference>
<comment type="caution">
    <text evidence="3">The sequence shown here is derived from an EMBL/GenBank/DDBJ whole genome shotgun (WGS) entry which is preliminary data.</text>
</comment>
<dbReference type="PANTHER" id="PTHR13298">
    <property type="entry name" value="CYTOSOLIC REGULATOR PIANISSIMO"/>
    <property type="match status" value="1"/>
</dbReference>
<feature type="compositionally biased region" description="Basic and acidic residues" evidence="1">
    <location>
        <begin position="704"/>
        <end position="718"/>
    </location>
</feature>
<feature type="compositionally biased region" description="Low complexity" evidence="1">
    <location>
        <begin position="364"/>
        <end position="376"/>
    </location>
</feature>
<proteinExistence type="predicted"/>
<feature type="compositionally biased region" description="Low complexity" evidence="1">
    <location>
        <begin position="984"/>
        <end position="995"/>
    </location>
</feature>
<feature type="compositionally biased region" description="Polar residues" evidence="1">
    <location>
        <begin position="1016"/>
        <end position="1043"/>
    </location>
</feature>
<dbReference type="EMBL" id="CASHTH010004193">
    <property type="protein sequence ID" value="CAI8054562.1"/>
    <property type="molecule type" value="Genomic_DNA"/>
</dbReference>
<dbReference type="SMART" id="SM01303">
    <property type="entry name" value="RasGEF_N_2"/>
    <property type="match status" value="1"/>
</dbReference>
<dbReference type="InterPro" id="IPR028268">
    <property type="entry name" value="Pianissimo_fam"/>
</dbReference>
<dbReference type="PANTHER" id="PTHR13298:SF11">
    <property type="entry name" value="RAPAMYCIN-INSENSITIVE COMPANION OF MTOR"/>
    <property type="match status" value="1"/>
</dbReference>
<evidence type="ECO:0000313" key="3">
    <source>
        <dbReference type="EMBL" id="CAI8054562.1"/>
    </source>
</evidence>
<reference evidence="3" key="1">
    <citation type="submission" date="2023-03" db="EMBL/GenBank/DDBJ databases">
        <authorList>
            <person name="Steffen K."/>
            <person name="Cardenas P."/>
        </authorList>
    </citation>
    <scope>NUCLEOTIDE SEQUENCE</scope>
</reference>
<dbReference type="GO" id="GO:0038203">
    <property type="term" value="P:TORC2 signaling"/>
    <property type="evidence" value="ECO:0007669"/>
    <property type="project" value="TreeGrafter"/>
</dbReference>
<feature type="region of interest" description="Disordered" evidence="1">
    <location>
        <begin position="559"/>
        <end position="667"/>
    </location>
</feature>
<feature type="compositionally biased region" description="Low complexity" evidence="1">
    <location>
        <begin position="559"/>
        <end position="588"/>
    </location>
</feature>
<dbReference type="SUPFAM" id="SSF48371">
    <property type="entry name" value="ARM repeat"/>
    <property type="match status" value="1"/>
</dbReference>
<feature type="region of interest" description="Disordered" evidence="1">
    <location>
        <begin position="918"/>
        <end position="1125"/>
    </location>
</feature>
<dbReference type="InterPro" id="IPR029453">
    <property type="entry name" value="Rictor_IV"/>
</dbReference>
<organism evidence="3 4">
    <name type="scientific">Geodia barretti</name>
    <name type="common">Barrett's horny sponge</name>
    <dbReference type="NCBI Taxonomy" id="519541"/>
    <lineage>
        <taxon>Eukaryota</taxon>
        <taxon>Metazoa</taxon>
        <taxon>Porifera</taxon>
        <taxon>Demospongiae</taxon>
        <taxon>Heteroscleromorpha</taxon>
        <taxon>Tetractinellida</taxon>
        <taxon>Astrophorina</taxon>
        <taxon>Geodiidae</taxon>
        <taxon>Geodia</taxon>
    </lineage>
</organism>
<keyword evidence="4" id="KW-1185">Reference proteome</keyword>
<feature type="region of interest" description="Disordered" evidence="1">
    <location>
        <begin position="364"/>
        <end position="431"/>
    </location>
</feature>